<comment type="caution">
    <text evidence="2">The sequence shown here is derived from an EMBL/GenBank/DDBJ whole genome shotgun (WGS) entry which is preliminary data.</text>
</comment>
<feature type="region of interest" description="Disordered" evidence="1">
    <location>
        <begin position="39"/>
        <end position="58"/>
    </location>
</feature>
<organism evidence="2 3">
    <name type="scientific">Tothia fuscella</name>
    <dbReference type="NCBI Taxonomy" id="1048955"/>
    <lineage>
        <taxon>Eukaryota</taxon>
        <taxon>Fungi</taxon>
        <taxon>Dikarya</taxon>
        <taxon>Ascomycota</taxon>
        <taxon>Pezizomycotina</taxon>
        <taxon>Dothideomycetes</taxon>
        <taxon>Pleosporomycetidae</taxon>
        <taxon>Venturiales</taxon>
        <taxon>Cylindrosympodiaceae</taxon>
        <taxon>Tothia</taxon>
    </lineage>
</organism>
<sequence>MITVSFSCCEPLPLPHKGPEREEKTPDPPQTALIFQTKVNTRPSKSTHPSYQTQPQNPLQPGSYTLISGFCFLFVPTHNSLCSFTHRSFIESACCLCKVCLLLGLNFAKNTLT</sequence>
<gene>
    <name evidence="2" type="ORF">EJ08DRAFT_476294</name>
</gene>
<proteinExistence type="predicted"/>
<feature type="region of interest" description="Disordered" evidence="1">
    <location>
        <begin position="1"/>
        <end position="31"/>
    </location>
</feature>
<feature type="compositionally biased region" description="Basic and acidic residues" evidence="1">
    <location>
        <begin position="17"/>
        <end position="26"/>
    </location>
</feature>
<dbReference type="Proteomes" id="UP000800235">
    <property type="component" value="Unassembled WGS sequence"/>
</dbReference>
<evidence type="ECO:0000313" key="3">
    <source>
        <dbReference type="Proteomes" id="UP000800235"/>
    </source>
</evidence>
<name>A0A9P4NIP2_9PEZI</name>
<evidence type="ECO:0000256" key="1">
    <source>
        <dbReference type="SAM" id="MobiDB-lite"/>
    </source>
</evidence>
<dbReference type="AlphaFoldDB" id="A0A9P4NIP2"/>
<keyword evidence="3" id="KW-1185">Reference proteome</keyword>
<evidence type="ECO:0000313" key="2">
    <source>
        <dbReference type="EMBL" id="KAF2422584.1"/>
    </source>
</evidence>
<protein>
    <submittedName>
        <fullName evidence="2">Uncharacterized protein</fullName>
    </submittedName>
</protein>
<dbReference type="EMBL" id="MU007089">
    <property type="protein sequence ID" value="KAF2422584.1"/>
    <property type="molecule type" value="Genomic_DNA"/>
</dbReference>
<accession>A0A9P4NIP2</accession>
<reference evidence="2" key="1">
    <citation type="journal article" date="2020" name="Stud. Mycol.">
        <title>101 Dothideomycetes genomes: a test case for predicting lifestyles and emergence of pathogens.</title>
        <authorList>
            <person name="Haridas S."/>
            <person name="Albert R."/>
            <person name="Binder M."/>
            <person name="Bloem J."/>
            <person name="Labutti K."/>
            <person name="Salamov A."/>
            <person name="Andreopoulos B."/>
            <person name="Baker S."/>
            <person name="Barry K."/>
            <person name="Bills G."/>
            <person name="Bluhm B."/>
            <person name="Cannon C."/>
            <person name="Castanera R."/>
            <person name="Culley D."/>
            <person name="Daum C."/>
            <person name="Ezra D."/>
            <person name="Gonzalez J."/>
            <person name="Henrissat B."/>
            <person name="Kuo A."/>
            <person name="Liang C."/>
            <person name="Lipzen A."/>
            <person name="Lutzoni F."/>
            <person name="Magnuson J."/>
            <person name="Mondo S."/>
            <person name="Nolan M."/>
            <person name="Ohm R."/>
            <person name="Pangilinan J."/>
            <person name="Park H.-J."/>
            <person name="Ramirez L."/>
            <person name="Alfaro M."/>
            <person name="Sun H."/>
            <person name="Tritt A."/>
            <person name="Yoshinaga Y."/>
            <person name="Zwiers L.-H."/>
            <person name="Turgeon B."/>
            <person name="Goodwin S."/>
            <person name="Spatafora J."/>
            <person name="Crous P."/>
            <person name="Grigoriev I."/>
        </authorList>
    </citation>
    <scope>NUCLEOTIDE SEQUENCE</scope>
    <source>
        <strain evidence="2">CBS 130266</strain>
    </source>
</reference>